<dbReference type="RefSeq" id="WP_072402898.1">
    <property type="nucleotide sequence ID" value="NZ_FPKV01000003.1"/>
</dbReference>
<dbReference type="Proteomes" id="UP000182544">
    <property type="component" value="Unassembled WGS sequence"/>
</dbReference>
<sequence>MKHIILIILFFVLNIKSWAQYDSIQKINEYSKAIDEVLEGVSYRGGIGLFIPASKQYFKIAPFFEFNMNISVSGVNSVELAIQFGGWDRENNFNYFRRLDILKATSRIFLNGLVKFKKDIVFFEKSFMSIGAGAGISSIYINTDDILLLTKEEEKPYNEMVSFLLSPELEYLFNITDRTQLSISFSLQYVTYKLKYALHNNIGKCYYMPKITYCF</sequence>
<dbReference type="EMBL" id="FPKV01000003">
    <property type="protein sequence ID" value="SFZ93688.1"/>
    <property type="molecule type" value="Genomic_DNA"/>
</dbReference>
<dbReference type="STRING" id="369401.SAMN05428642_103276"/>
<reference evidence="1 2" key="1">
    <citation type="submission" date="2016-10" db="EMBL/GenBank/DDBJ databases">
        <authorList>
            <person name="de Groot N.N."/>
        </authorList>
    </citation>
    <scope>NUCLEOTIDE SEQUENCE [LARGE SCALE GENOMIC DNA]</scope>
    <source>
        <strain evidence="1 2">DSM 18180</strain>
    </source>
</reference>
<organism evidence="1 2">
    <name type="scientific">Flaviramulus basaltis</name>
    <dbReference type="NCBI Taxonomy" id="369401"/>
    <lineage>
        <taxon>Bacteria</taxon>
        <taxon>Pseudomonadati</taxon>
        <taxon>Bacteroidota</taxon>
        <taxon>Flavobacteriia</taxon>
        <taxon>Flavobacteriales</taxon>
        <taxon>Flavobacteriaceae</taxon>
        <taxon>Flaviramulus</taxon>
    </lineage>
</organism>
<name>A0A1K2IN98_9FLAO</name>
<evidence type="ECO:0000313" key="2">
    <source>
        <dbReference type="Proteomes" id="UP000182544"/>
    </source>
</evidence>
<evidence type="ECO:0008006" key="3">
    <source>
        <dbReference type="Google" id="ProtNLM"/>
    </source>
</evidence>
<evidence type="ECO:0000313" key="1">
    <source>
        <dbReference type="EMBL" id="SFZ93688.1"/>
    </source>
</evidence>
<dbReference type="OrthoDB" id="1417399at2"/>
<keyword evidence="2" id="KW-1185">Reference proteome</keyword>
<gene>
    <name evidence="1" type="ORF">SAMN05428642_103276</name>
</gene>
<accession>A0A1K2IN98</accession>
<proteinExistence type="predicted"/>
<protein>
    <recommendedName>
        <fullName evidence="3">Outer membrane protein beta-barrel domain-containing protein</fullName>
    </recommendedName>
</protein>
<dbReference type="AlphaFoldDB" id="A0A1K2IN98"/>